<name>A0A6P1YC19_9FIRM</name>
<gene>
    <name evidence="1" type="ORF">G3A45_05045</name>
</gene>
<protein>
    <recommendedName>
        <fullName evidence="3">DUF2268 domain-containing protein</fullName>
    </recommendedName>
</protein>
<evidence type="ECO:0008006" key="3">
    <source>
        <dbReference type="Google" id="ProtNLM"/>
    </source>
</evidence>
<dbReference type="InterPro" id="IPR022272">
    <property type="entry name" value="Lipocalin_CS"/>
</dbReference>
<accession>A0A6P1YC19</accession>
<reference evidence="1 2" key="1">
    <citation type="submission" date="2020-02" db="EMBL/GenBank/DDBJ databases">
        <title>Thermophilic hydrogen producing bacteria, Caloranaerobacter azorensis.</title>
        <authorList>
            <person name="Baek K."/>
        </authorList>
    </citation>
    <scope>NUCLEOTIDE SEQUENCE [LARGE SCALE GENOMIC DNA]</scope>
    <source>
        <strain evidence="1 2">T3-1</strain>
    </source>
</reference>
<dbReference type="KEGG" id="cazo:G3A45_05045"/>
<dbReference type="AlphaFoldDB" id="A0A6P1YC19"/>
<sequence>MIRIIDTFKEFNKVFRNNLNLSIEEKIDLWDKEYICKFPELEKKIKEDYALNGYDWREIARTRVFNNTNKDYKKMIQAYNNILQIIDGINKKVFDIFNLDLELNIVLYHGLCNSAGWVDRYNGKRAILYGIDKIAELKWHTVEKLEPLIAHELCHVIHFELRGEDDLPKEVEKSKYNIGIWRIYEEGFAQFYQNKLLGKDVDSRGKEWIERCNDKKNDLKRLYEQALREDGAKRFFGDWFEVLGINDAGYFLGAELIKRLEQKYSINKLAQLSFDMIEKEVLDYLSS</sequence>
<evidence type="ECO:0000313" key="1">
    <source>
        <dbReference type="EMBL" id="QIB26721.1"/>
    </source>
</evidence>
<evidence type="ECO:0000313" key="2">
    <source>
        <dbReference type="Proteomes" id="UP000464452"/>
    </source>
</evidence>
<dbReference type="EMBL" id="CP048617">
    <property type="protein sequence ID" value="QIB26721.1"/>
    <property type="molecule type" value="Genomic_DNA"/>
</dbReference>
<dbReference type="PROSITE" id="PS00213">
    <property type="entry name" value="LIPOCALIN"/>
    <property type="match status" value="1"/>
</dbReference>
<dbReference type="Proteomes" id="UP000464452">
    <property type="component" value="Chromosome"/>
</dbReference>
<dbReference type="RefSeq" id="WP_163234714.1">
    <property type="nucleotide sequence ID" value="NZ_CP048617.1"/>
</dbReference>
<proteinExistence type="predicted"/>
<organism evidence="1 2">
    <name type="scientific">Caloranaerobacter azorensis</name>
    <dbReference type="NCBI Taxonomy" id="116090"/>
    <lineage>
        <taxon>Bacteria</taxon>
        <taxon>Bacillati</taxon>
        <taxon>Bacillota</taxon>
        <taxon>Tissierellia</taxon>
        <taxon>Tissierellales</taxon>
        <taxon>Thermohalobacteraceae</taxon>
        <taxon>Caloranaerobacter</taxon>
    </lineage>
</organism>